<dbReference type="InterPro" id="IPR039983">
    <property type="entry name" value="CYP46A1"/>
</dbReference>
<dbReference type="InterPro" id="IPR001128">
    <property type="entry name" value="Cyt_P450"/>
</dbReference>
<keyword evidence="2" id="KW-0472">Membrane</keyword>
<protein>
    <submittedName>
        <fullName evidence="4">Cholesterol 24-hydroxylase-like isoform X1</fullName>
    </submittedName>
</protein>
<sequence>MAVGLVLSFLAASIIFPLFTLIFCGFLFVQNLHKRHSRIPGPKRDSFIWGNVKEFQPQHNKKARFLVFEDLVGKHGSVLVTWDMIKPVVTVSDPEVLKSIFKPADFKDVSSRGEFETIFEQRFLGKGGKFDSCSFFDKKFMERQMKNFNHCCGAFLEELKKRANGGDEVKMADMFSKLTSDLIAKIAFGFDLNCIADSDVPFYKALRACQEASWWKLCNPFHKWDIGSYDYQNDVIEAVKYLRDFGKKVIDSRRSAMEEGEAILEDYLTGMFRAVDVDSSLTFDDMLDEFVTVFIVGQDQLTSLLSNFLLVLFQHPLIEEKLYEEAINVVQGSRDVAIEDLDKLNYMYCVTKETLRLNPPIPAVSMETTKEEKLGGYLIPEKTTVQIIPYIMQTDPIAWSNPKEFNPERFMESKELSIAAQLPYCLRKHCYINDNFAECLVKALFPCLLQKFKFVLVPGQDVRPQEELTILPKDGVLCTMTLI</sequence>
<name>A0A6P8HEA7_ACTTE</name>
<dbReference type="PANTHER" id="PTHR24293">
    <property type="entry name" value="CYTOCHROME P450 FAMILY 46 SUBFAMILY A"/>
    <property type="match status" value="1"/>
</dbReference>
<dbReference type="GO" id="GO:0005506">
    <property type="term" value="F:iron ion binding"/>
    <property type="evidence" value="ECO:0007669"/>
    <property type="project" value="InterPro"/>
</dbReference>
<evidence type="ECO:0000313" key="4">
    <source>
        <dbReference type="RefSeq" id="XP_031550890.1"/>
    </source>
</evidence>
<dbReference type="AlphaFoldDB" id="A0A6P8HEA7"/>
<keyword evidence="3" id="KW-1185">Reference proteome</keyword>
<dbReference type="InParanoid" id="A0A6P8HEA7"/>
<evidence type="ECO:0000313" key="3">
    <source>
        <dbReference type="Proteomes" id="UP000515163"/>
    </source>
</evidence>
<feature type="transmembrane region" description="Helical" evidence="2">
    <location>
        <begin position="6"/>
        <end position="29"/>
    </location>
</feature>
<dbReference type="GeneID" id="116288258"/>
<dbReference type="Gene3D" id="1.10.630.10">
    <property type="entry name" value="Cytochrome P450"/>
    <property type="match status" value="1"/>
</dbReference>
<dbReference type="OrthoDB" id="2789670at2759"/>
<dbReference type="PRINTS" id="PR00463">
    <property type="entry name" value="EP450I"/>
</dbReference>
<comment type="similarity">
    <text evidence="1">Belongs to the cytochrome P450 family.</text>
</comment>
<dbReference type="InterPro" id="IPR036396">
    <property type="entry name" value="Cyt_P450_sf"/>
</dbReference>
<gene>
    <name evidence="4" type="primary">LOC116288258</name>
</gene>
<dbReference type="RefSeq" id="XP_031550890.1">
    <property type="nucleotide sequence ID" value="XM_031695030.1"/>
</dbReference>
<keyword evidence="2" id="KW-1133">Transmembrane helix</keyword>
<reference evidence="4" key="1">
    <citation type="submission" date="2025-08" db="UniProtKB">
        <authorList>
            <consortium name="RefSeq"/>
        </authorList>
    </citation>
    <scope>IDENTIFICATION</scope>
    <source>
        <tissue evidence="4">Tentacle</tissue>
    </source>
</reference>
<dbReference type="KEGG" id="aten:116288258"/>
<keyword evidence="2" id="KW-0812">Transmembrane</keyword>
<dbReference type="GO" id="GO:0006707">
    <property type="term" value="P:cholesterol catabolic process"/>
    <property type="evidence" value="ECO:0007669"/>
    <property type="project" value="InterPro"/>
</dbReference>
<proteinExistence type="inferred from homology"/>
<dbReference type="InterPro" id="IPR002401">
    <property type="entry name" value="Cyt_P450_E_grp-I"/>
</dbReference>
<evidence type="ECO:0000256" key="2">
    <source>
        <dbReference type="SAM" id="Phobius"/>
    </source>
</evidence>
<evidence type="ECO:0000256" key="1">
    <source>
        <dbReference type="ARBA" id="ARBA00010617"/>
    </source>
</evidence>
<dbReference type="GO" id="GO:0020037">
    <property type="term" value="F:heme binding"/>
    <property type="evidence" value="ECO:0007669"/>
    <property type="project" value="InterPro"/>
</dbReference>
<dbReference type="SUPFAM" id="SSF48264">
    <property type="entry name" value="Cytochrome P450"/>
    <property type="match status" value="1"/>
</dbReference>
<dbReference type="Proteomes" id="UP000515163">
    <property type="component" value="Unplaced"/>
</dbReference>
<dbReference type="Pfam" id="PF00067">
    <property type="entry name" value="p450"/>
    <property type="match status" value="1"/>
</dbReference>
<accession>A0A6P8HEA7</accession>
<dbReference type="PANTHER" id="PTHR24293:SF0">
    <property type="entry name" value="CYP46A1 PROTEIN-RELATED"/>
    <property type="match status" value="1"/>
</dbReference>
<dbReference type="GO" id="GO:0033781">
    <property type="term" value="F:cholesterol 24-hydroxylase activity"/>
    <property type="evidence" value="ECO:0007669"/>
    <property type="project" value="InterPro"/>
</dbReference>
<organism evidence="3 4">
    <name type="scientific">Actinia tenebrosa</name>
    <name type="common">Australian red waratah sea anemone</name>
    <dbReference type="NCBI Taxonomy" id="6105"/>
    <lineage>
        <taxon>Eukaryota</taxon>
        <taxon>Metazoa</taxon>
        <taxon>Cnidaria</taxon>
        <taxon>Anthozoa</taxon>
        <taxon>Hexacorallia</taxon>
        <taxon>Actiniaria</taxon>
        <taxon>Actiniidae</taxon>
        <taxon>Actinia</taxon>
    </lineage>
</organism>